<evidence type="ECO:0000313" key="1">
    <source>
        <dbReference type="EMBL" id="DAG00634.1"/>
    </source>
</evidence>
<name>A0A8S5V1K8_9CAUD</name>
<accession>A0A8S5V1K8</accession>
<organism evidence="1">
    <name type="scientific">Myoviridae sp. ctJ2i1</name>
    <dbReference type="NCBI Taxonomy" id="2825079"/>
    <lineage>
        <taxon>Viruses</taxon>
        <taxon>Duplodnaviria</taxon>
        <taxon>Heunggongvirae</taxon>
        <taxon>Uroviricota</taxon>
        <taxon>Caudoviricetes</taxon>
    </lineage>
</organism>
<proteinExistence type="predicted"/>
<sequence>MYTINIKLYLIGVYLNEIRRCLRTFNQFIIISSRYRRV</sequence>
<dbReference type="EMBL" id="BK016182">
    <property type="protein sequence ID" value="DAG00634.1"/>
    <property type="molecule type" value="Genomic_DNA"/>
</dbReference>
<reference evidence="1" key="1">
    <citation type="journal article" date="2021" name="Proc. Natl. Acad. Sci. U.S.A.">
        <title>A Catalog of Tens of Thousands of Viruses from Human Metagenomes Reveals Hidden Associations with Chronic Diseases.</title>
        <authorList>
            <person name="Tisza M.J."/>
            <person name="Buck C.B."/>
        </authorList>
    </citation>
    <scope>NUCLEOTIDE SEQUENCE</scope>
    <source>
        <strain evidence="1">CtJ2i1</strain>
    </source>
</reference>
<protein>
    <submittedName>
        <fullName evidence="1">Uncharacterized protein</fullName>
    </submittedName>
</protein>